<keyword evidence="3 4" id="KW-0658">Purine biosynthesis</keyword>
<protein>
    <recommendedName>
        <fullName evidence="4">Phosphoribosylglycinamide formyltransferase</fullName>
        <ecNumber evidence="4">2.1.2.2</ecNumber>
    </recommendedName>
    <alternativeName>
        <fullName evidence="4">5'-phosphoribosylglycinamide transformylase</fullName>
    </alternativeName>
    <alternativeName>
        <fullName evidence="4">GAR transformylase</fullName>
        <shortName evidence="4">GART</shortName>
    </alternativeName>
</protein>
<accession>A0AAE3EG22</accession>
<dbReference type="GO" id="GO:0006189">
    <property type="term" value="P:'de novo' IMP biosynthetic process"/>
    <property type="evidence" value="ECO:0007669"/>
    <property type="project" value="UniProtKB-UniRule"/>
</dbReference>
<organism evidence="6 7">
    <name type="scientific">Teretinema zuelzerae</name>
    <dbReference type="NCBI Taxonomy" id="156"/>
    <lineage>
        <taxon>Bacteria</taxon>
        <taxon>Pseudomonadati</taxon>
        <taxon>Spirochaetota</taxon>
        <taxon>Spirochaetia</taxon>
        <taxon>Spirochaetales</taxon>
        <taxon>Treponemataceae</taxon>
        <taxon>Teretinema</taxon>
    </lineage>
</organism>
<dbReference type="CDD" id="cd08645">
    <property type="entry name" value="FMT_core_GART"/>
    <property type="match status" value="1"/>
</dbReference>
<evidence type="ECO:0000313" key="7">
    <source>
        <dbReference type="Proteomes" id="UP001198163"/>
    </source>
</evidence>
<comment type="function">
    <text evidence="4">Catalyzes the transfer of a formyl group from 10-formyltetrahydrofolate to 5-phospho-ribosyl-glycinamide (GAR), producing 5-phospho-ribosyl-N-formylglycinamide (FGAR) and tetrahydrofolate.</text>
</comment>
<comment type="similarity">
    <text evidence="4">Belongs to the GART family.</text>
</comment>
<feature type="site" description="Raises pKa of active site His" evidence="4">
    <location>
        <position position="154"/>
    </location>
</feature>
<evidence type="ECO:0000256" key="2">
    <source>
        <dbReference type="ARBA" id="ARBA00022679"/>
    </source>
</evidence>
<dbReference type="Pfam" id="PF00551">
    <property type="entry name" value="Formyl_trans_N"/>
    <property type="match status" value="1"/>
</dbReference>
<keyword evidence="2 4" id="KW-0808">Transferase</keyword>
<proteinExistence type="inferred from homology"/>
<comment type="pathway">
    <text evidence="1 4">Purine metabolism; IMP biosynthesis via de novo pathway; N(2)-formyl-N(1)-(5-phospho-D-ribosyl)glycinamide from N(1)-(5-phospho-D-ribosyl)glycinamide (10-formyl THF route): step 1/1.</text>
</comment>
<dbReference type="Gene3D" id="3.40.50.170">
    <property type="entry name" value="Formyl transferase, N-terminal domain"/>
    <property type="match status" value="1"/>
</dbReference>
<evidence type="ECO:0000256" key="3">
    <source>
        <dbReference type="ARBA" id="ARBA00022755"/>
    </source>
</evidence>
<dbReference type="RefSeq" id="WP_230753629.1">
    <property type="nucleotide sequence ID" value="NZ_JAINWA010000001.1"/>
</dbReference>
<dbReference type="InterPro" id="IPR002376">
    <property type="entry name" value="Formyl_transf_N"/>
</dbReference>
<evidence type="ECO:0000256" key="4">
    <source>
        <dbReference type="HAMAP-Rule" id="MF_01930"/>
    </source>
</evidence>
<keyword evidence="7" id="KW-1185">Reference proteome</keyword>
<dbReference type="EMBL" id="JAINWA010000001">
    <property type="protein sequence ID" value="MCD1653957.1"/>
    <property type="molecule type" value="Genomic_DNA"/>
</dbReference>
<dbReference type="SUPFAM" id="SSF53328">
    <property type="entry name" value="Formyltransferase"/>
    <property type="match status" value="1"/>
</dbReference>
<comment type="caution">
    <text evidence="6">The sequence shown here is derived from an EMBL/GenBank/DDBJ whole genome shotgun (WGS) entry which is preliminary data.</text>
</comment>
<evidence type="ECO:0000259" key="5">
    <source>
        <dbReference type="Pfam" id="PF00551"/>
    </source>
</evidence>
<evidence type="ECO:0000313" key="6">
    <source>
        <dbReference type="EMBL" id="MCD1653957.1"/>
    </source>
</evidence>
<dbReference type="GO" id="GO:0004644">
    <property type="term" value="F:phosphoribosylglycinamide formyltransferase activity"/>
    <property type="evidence" value="ECO:0007669"/>
    <property type="project" value="UniProtKB-UniRule"/>
</dbReference>
<dbReference type="PANTHER" id="PTHR43369:SF2">
    <property type="entry name" value="PHOSPHORIBOSYLGLYCINAMIDE FORMYLTRANSFERASE"/>
    <property type="match status" value="1"/>
</dbReference>
<reference evidence="6" key="1">
    <citation type="submission" date="2021-08" db="EMBL/GenBank/DDBJ databases">
        <title>Comparative analyses of Brucepasteria parasyntrophica and Teretinema zuelzerae.</title>
        <authorList>
            <person name="Song Y."/>
            <person name="Brune A."/>
        </authorList>
    </citation>
    <scope>NUCLEOTIDE SEQUENCE</scope>
    <source>
        <strain evidence="6">DSM 1903</strain>
    </source>
</reference>
<dbReference type="AlphaFoldDB" id="A0AAE3EG22"/>
<sequence>MKIAVLVSGGGTNLQALIDNTGKTSPEEAYEIAYVGADRDCFALERARKERIPCGIESAPAGTPRAEARRFVSDRMLDKAKEAGADAIVLAGFLTILSGNIVDEYSERILNLHPALLPKFGGPGMWGHHVHEAVLAAGELESGCTVHLVDSGCDTGPILLQKKVPVLPGDTAETLAKRIASHEHEAILEGVKLLAKRVNTEKARAR</sequence>
<dbReference type="HAMAP" id="MF_01930">
    <property type="entry name" value="PurN"/>
    <property type="match status" value="1"/>
</dbReference>
<dbReference type="NCBIfam" id="TIGR00639">
    <property type="entry name" value="PurN"/>
    <property type="match status" value="1"/>
</dbReference>
<dbReference type="Proteomes" id="UP001198163">
    <property type="component" value="Unassembled WGS sequence"/>
</dbReference>
<name>A0AAE3EG22_9SPIR</name>
<dbReference type="PANTHER" id="PTHR43369">
    <property type="entry name" value="PHOSPHORIBOSYLGLYCINAMIDE FORMYLTRANSFERASE"/>
    <property type="match status" value="1"/>
</dbReference>
<feature type="binding site" evidence="4">
    <location>
        <position position="69"/>
    </location>
    <ligand>
        <name>(6R)-10-formyltetrahydrofolate</name>
        <dbReference type="ChEBI" id="CHEBI:195366"/>
    </ligand>
</feature>
<feature type="binding site" evidence="4">
    <location>
        <position position="111"/>
    </location>
    <ligand>
        <name>(6R)-10-formyltetrahydrofolate</name>
        <dbReference type="ChEBI" id="CHEBI:195366"/>
    </ligand>
</feature>
<evidence type="ECO:0000256" key="1">
    <source>
        <dbReference type="ARBA" id="ARBA00005054"/>
    </source>
</evidence>
<feature type="active site" description="Proton donor" evidence="4">
    <location>
        <position position="113"/>
    </location>
</feature>
<feature type="binding site" evidence="4">
    <location>
        <begin position="11"/>
        <end position="13"/>
    </location>
    <ligand>
        <name>N(1)-(5-phospho-beta-D-ribosyl)glycinamide</name>
        <dbReference type="ChEBI" id="CHEBI:143788"/>
    </ligand>
</feature>
<comment type="caution">
    <text evidence="4">Lacks conserved residue(s) required for the propagation of feature annotation.</text>
</comment>
<feature type="domain" description="Formyl transferase N-terminal" evidence="5">
    <location>
        <begin position="1"/>
        <end position="189"/>
    </location>
</feature>
<gene>
    <name evidence="4 6" type="primary">purN</name>
    <name evidence="6" type="ORF">K7J14_04500</name>
</gene>
<dbReference type="GO" id="GO:0005829">
    <property type="term" value="C:cytosol"/>
    <property type="evidence" value="ECO:0007669"/>
    <property type="project" value="TreeGrafter"/>
</dbReference>
<dbReference type="EC" id="2.1.2.2" evidence="4"/>
<comment type="catalytic activity">
    <reaction evidence="4">
        <text>N(1)-(5-phospho-beta-D-ribosyl)glycinamide + (6R)-10-formyltetrahydrofolate = N(2)-formyl-N(1)-(5-phospho-beta-D-ribosyl)glycinamide + (6S)-5,6,7,8-tetrahydrofolate + H(+)</text>
        <dbReference type="Rhea" id="RHEA:15053"/>
        <dbReference type="ChEBI" id="CHEBI:15378"/>
        <dbReference type="ChEBI" id="CHEBI:57453"/>
        <dbReference type="ChEBI" id="CHEBI:143788"/>
        <dbReference type="ChEBI" id="CHEBI:147286"/>
        <dbReference type="ChEBI" id="CHEBI:195366"/>
        <dbReference type="EC" id="2.1.2.2"/>
    </reaction>
</comment>
<dbReference type="InterPro" id="IPR004607">
    <property type="entry name" value="GART"/>
</dbReference>
<dbReference type="InterPro" id="IPR036477">
    <property type="entry name" value="Formyl_transf_N_sf"/>
</dbReference>